<name>A0AAD4JQX0_9MUSC</name>
<keyword evidence="3" id="KW-1185">Reference proteome</keyword>
<feature type="non-terminal residue" evidence="2">
    <location>
        <position position="76"/>
    </location>
</feature>
<dbReference type="Proteomes" id="UP001200034">
    <property type="component" value="Unassembled WGS sequence"/>
</dbReference>
<evidence type="ECO:0000256" key="1">
    <source>
        <dbReference type="SAM" id="MobiDB-lite"/>
    </source>
</evidence>
<organism evidence="2 3">
    <name type="scientific">Drosophila rubida</name>
    <dbReference type="NCBI Taxonomy" id="30044"/>
    <lineage>
        <taxon>Eukaryota</taxon>
        <taxon>Metazoa</taxon>
        <taxon>Ecdysozoa</taxon>
        <taxon>Arthropoda</taxon>
        <taxon>Hexapoda</taxon>
        <taxon>Insecta</taxon>
        <taxon>Pterygota</taxon>
        <taxon>Neoptera</taxon>
        <taxon>Endopterygota</taxon>
        <taxon>Diptera</taxon>
        <taxon>Brachycera</taxon>
        <taxon>Muscomorpha</taxon>
        <taxon>Ephydroidea</taxon>
        <taxon>Drosophilidae</taxon>
        <taxon>Drosophila</taxon>
    </lineage>
</organism>
<feature type="non-terminal residue" evidence="2">
    <location>
        <position position="1"/>
    </location>
</feature>
<protein>
    <submittedName>
        <fullName evidence="2">Uncharacterized protein</fullName>
    </submittedName>
</protein>
<gene>
    <name evidence="2" type="ORF">KR093_006011</name>
</gene>
<evidence type="ECO:0000313" key="2">
    <source>
        <dbReference type="EMBL" id="KAH8354610.1"/>
    </source>
</evidence>
<reference evidence="2" key="1">
    <citation type="journal article" date="2021" name="Mol. Ecol. Resour.">
        <title>Phylogenomic analyses of the genus Drosophila reveals genomic signals of climate adaptation.</title>
        <authorList>
            <person name="Li F."/>
            <person name="Rane R.V."/>
            <person name="Luria V."/>
            <person name="Xiong Z."/>
            <person name="Chen J."/>
            <person name="Li Z."/>
            <person name="Catullo R.A."/>
            <person name="Griffin P.C."/>
            <person name="Schiffer M."/>
            <person name="Pearce S."/>
            <person name="Lee S.F."/>
            <person name="McElroy K."/>
            <person name="Stocker A."/>
            <person name="Shirriffs J."/>
            <person name="Cockerell F."/>
            <person name="Coppin C."/>
            <person name="Sgro C.M."/>
            <person name="Karger A."/>
            <person name="Cain J.W."/>
            <person name="Weber J.A."/>
            <person name="Santpere G."/>
            <person name="Kirschner M.W."/>
            <person name="Hoffmann A.A."/>
            <person name="Oakeshott J.G."/>
            <person name="Zhang G."/>
        </authorList>
    </citation>
    <scope>NUCLEOTIDE SEQUENCE</scope>
    <source>
        <strain evidence="2">BGI-SZ-2011g</strain>
    </source>
</reference>
<dbReference type="AlphaFoldDB" id="A0AAD4JQX0"/>
<evidence type="ECO:0000313" key="3">
    <source>
        <dbReference type="Proteomes" id="UP001200034"/>
    </source>
</evidence>
<proteinExistence type="predicted"/>
<accession>A0AAD4JQX0</accession>
<feature type="region of interest" description="Disordered" evidence="1">
    <location>
        <begin position="1"/>
        <end position="45"/>
    </location>
</feature>
<feature type="compositionally biased region" description="Basic residues" evidence="1">
    <location>
        <begin position="14"/>
        <end position="42"/>
    </location>
</feature>
<dbReference type="EMBL" id="JAJJHW010003911">
    <property type="protein sequence ID" value="KAH8354610.1"/>
    <property type="molecule type" value="Genomic_DNA"/>
</dbReference>
<sequence length="76" mass="8620">RLRTEAASACPRCAGRRSRRQPLRRRLQLHTPHSHRRHHTHRGQAECNARLLSLPHGAESAGRHAVHLRPGVAPDH</sequence>
<comment type="caution">
    <text evidence="2">The sequence shown here is derived from an EMBL/GenBank/DDBJ whole genome shotgun (WGS) entry which is preliminary data.</text>
</comment>